<reference evidence="2" key="1">
    <citation type="journal article" date="2018" name="MSphere">
        <title>Fusobacterium Genomics Using MinION and Illumina Sequencing Enables Genome Completion and Correction.</title>
        <authorList>
            <person name="Todd S.M."/>
            <person name="Settlage R.E."/>
            <person name="Lahmers K.K."/>
            <person name="Slade D.J."/>
        </authorList>
    </citation>
    <scope>NUCLEOTIDE SEQUENCE [LARGE SCALE GENOMIC DNA]</scope>
    <source>
        <strain evidence="2">ATCC 9817</strain>
    </source>
</reference>
<dbReference type="GeneID" id="62763288"/>
<accession>A0ABM6TX67</accession>
<gene>
    <name evidence="1" type="ORF">C4N19_07105</name>
</gene>
<dbReference type="RefSeq" id="WP_005884453.1">
    <property type="nucleotide sequence ID" value="NZ_CP028102.1"/>
</dbReference>
<keyword evidence="2" id="KW-1185">Reference proteome</keyword>
<proteinExistence type="predicted"/>
<name>A0ABM6TX67_FUSMR</name>
<dbReference type="EMBL" id="CP028102">
    <property type="protein sequence ID" value="AVQ18872.1"/>
    <property type="molecule type" value="Genomic_DNA"/>
</dbReference>
<sequence>MNDKDFKNLKPGETFPCGNKNIYVKEVGYIECDLCLFKNIPCFYLQDLGIIPQCDGRDREDGKTVIFQEV</sequence>
<dbReference type="Proteomes" id="UP000240258">
    <property type="component" value="Chromosome"/>
</dbReference>
<organism evidence="1 2">
    <name type="scientific">Fusobacterium mortiferum ATCC 9817</name>
    <dbReference type="NCBI Taxonomy" id="469616"/>
    <lineage>
        <taxon>Bacteria</taxon>
        <taxon>Fusobacteriati</taxon>
        <taxon>Fusobacteriota</taxon>
        <taxon>Fusobacteriia</taxon>
        <taxon>Fusobacteriales</taxon>
        <taxon>Fusobacteriaceae</taxon>
        <taxon>Fusobacterium</taxon>
    </lineage>
</organism>
<evidence type="ECO:0000313" key="1">
    <source>
        <dbReference type="EMBL" id="AVQ18872.1"/>
    </source>
</evidence>
<evidence type="ECO:0000313" key="2">
    <source>
        <dbReference type="Proteomes" id="UP000240258"/>
    </source>
</evidence>
<protein>
    <submittedName>
        <fullName evidence="1">Uncharacterized protein</fullName>
    </submittedName>
</protein>